<dbReference type="PANTHER" id="PTHR13061:SF29">
    <property type="entry name" value="GAMMA CARBONIC ANHYDRASE-LIKE 1, MITOCHONDRIAL-RELATED"/>
    <property type="match status" value="1"/>
</dbReference>
<dbReference type="CDD" id="cd04645">
    <property type="entry name" value="LbH_gamma_CA_like"/>
    <property type="match status" value="1"/>
</dbReference>
<sequence length="166" mass="17346">MPQIEPRIHPSVFVAEGAVIRGDVEIGAESSIWFGVVIRGDVDVVRIGERTNVQDGVIIHVSKGFPVHIGNNVTIGHGAVVHGATVEDGALIAIRATVLDGAHIGAGAMVGAGALVPPGMHVPPGTLALGVPARIVGPLDDAKKAYLKHAAEAYIRHAREYREGKW</sequence>
<evidence type="ECO:0000313" key="3">
    <source>
        <dbReference type="Proteomes" id="UP000037784"/>
    </source>
</evidence>
<dbReference type="InterPro" id="IPR050484">
    <property type="entry name" value="Transf_Hexapept/Carb_Anhydrase"/>
</dbReference>
<evidence type="ECO:0008006" key="5">
    <source>
        <dbReference type="Google" id="ProtNLM"/>
    </source>
</evidence>
<evidence type="ECO:0000313" key="2">
    <source>
        <dbReference type="EMBL" id="KPL87782.1"/>
    </source>
</evidence>
<dbReference type="InterPro" id="IPR047324">
    <property type="entry name" value="LbH_gamma_CA-like"/>
</dbReference>
<dbReference type="Gene3D" id="2.160.10.10">
    <property type="entry name" value="Hexapeptide repeat proteins"/>
    <property type="match status" value="1"/>
</dbReference>
<dbReference type="Pfam" id="PF00132">
    <property type="entry name" value="Hexapep"/>
    <property type="match status" value="1"/>
</dbReference>
<dbReference type="EMBL" id="BBZA01000028">
    <property type="protein sequence ID" value="GAP62037.1"/>
    <property type="molecule type" value="Genomic_DNA"/>
</dbReference>
<dbReference type="AlphaFoldDB" id="A0A0M9UBN4"/>
<dbReference type="PATRIC" id="fig|872965.6.peg.1929"/>
<dbReference type="STRING" id="872965.SE16_09440"/>
<dbReference type="Pfam" id="PF14602">
    <property type="entry name" value="Hexapep_2"/>
    <property type="match status" value="1"/>
</dbReference>
<dbReference type="OrthoDB" id="9803036at2"/>
<dbReference type="InterPro" id="IPR011004">
    <property type="entry name" value="Trimer_LpxA-like_sf"/>
</dbReference>
<dbReference type="RefSeq" id="WP_054491966.1">
    <property type="nucleotide sequence ID" value="NZ_BBZA01000028.1"/>
</dbReference>
<evidence type="ECO:0000313" key="4">
    <source>
        <dbReference type="Proteomes" id="UP000050502"/>
    </source>
</evidence>
<dbReference type="SUPFAM" id="SSF51161">
    <property type="entry name" value="Trimeric LpxA-like enzymes"/>
    <property type="match status" value="1"/>
</dbReference>
<reference evidence="1 3" key="1">
    <citation type="journal article" date="2015" name="Genome Announc.">
        <title>Draft Genome Sequence of a Heterotrophic Facultative Anaerobic Thermophilic Bacterium, Ardenticatena maritima Strain 110ST.</title>
        <authorList>
            <person name="Kawaichi S."/>
            <person name="Yoshida T."/>
            <person name="Sako Y."/>
            <person name="Nakamura R."/>
        </authorList>
    </citation>
    <scope>NUCLEOTIDE SEQUENCE [LARGE SCALE GENOMIC DNA]</scope>
    <source>
        <strain evidence="1 3">110S</strain>
    </source>
</reference>
<reference evidence="2 4" key="2">
    <citation type="submission" date="2015-07" db="EMBL/GenBank/DDBJ databases">
        <title>Whole genome sequence of Ardenticatena maritima DSM 23922.</title>
        <authorList>
            <person name="Hemp J."/>
            <person name="Ward L.M."/>
            <person name="Pace L.A."/>
            <person name="Fischer W.W."/>
        </authorList>
    </citation>
    <scope>NUCLEOTIDE SEQUENCE [LARGE SCALE GENOMIC DNA]</scope>
    <source>
        <strain evidence="2 4">110S</strain>
    </source>
</reference>
<dbReference type="Proteomes" id="UP000050502">
    <property type="component" value="Unassembled WGS sequence"/>
</dbReference>
<reference evidence="3" key="3">
    <citation type="submission" date="2015-08" db="EMBL/GenBank/DDBJ databases">
        <title>Draft Genome Sequence of a Heterotrophic Facultative Anaerobic Bacterium Ardenticatena maritima Strain 110S.</title>
        <authorList>
            <person name="Kawaichi S."/>
            <person name="Yoshida T."/>
            <person name="Sako Y."/>
            <person name="Nakamura R."/>
        </authorList>
    </citation>
    <scope>NUCLEOTIDE SEQUENCE [LARGE SCALE GENOMIC DNA]</scope>
    <source>
        <strain evidence="3">110S</strain>
    </source>
</reference>
<dbReference type="PANTHER" id="PTHR13061">
    <property type="entry name" value="DYNACTIN SUBUNIT P25"/>
    <property type="match status" value="1"/>
</dbReference>
<dbReference type="InParanoid" id="A0A0M9UBN4"/>
<protein>
    <recommendedName>
        <fullName evidence="5">Gamma carbonic anhydrase family protein</fullName>
    </recommendedName>
</protein>
<dbReference type="InterPro" id="IPR001451">
    <property type="entry name" value="Hexapep"/>
</dbReference>
<dbReference type="Proteomes" id="UP000037784">
    <property type="component" value="Unassembled WGS sequence"/>
</dbReference>
<proteinExistence type="predicted"/>
<gene>
    <name evidence="1" type="ORF">ARMA_0460</name>
    <name evidence="2" type="ORF">SE16_09440</name>
</gene>
<keyword evidence="3" id="KW-1185">Reference proteome</keyword>
<comment type="caution">
    <text evidence="1">The sequence shown here is derived from an EMBL/GenBank/DDBJ whole genome shotgun (WGS) entry which is preliminary data.</text>
</comment>
<name>A0A0M9UBN4_9CHLR</name>
<organism evidence="1 3">
    <name type="scientific">Ardenticatena maritima</name>
    <dbReference type="NCBI Taxonomy" id="872965"/>
    <lineage>
        <taxon>Bacteria</taxon>
        <taxon>Bacillati</taxon>
        <taxon>Chloroflexota</taxon>
        <taxon>Ardenticatenia</taxon>
        <taxon>Ardenticatenales</taxon>
        <taxon>Ardenticatenaceae</taxon>
        <taxon>Ardenticatena</taxon>
    </lineage>
</organism>
<dbReference type="EMBL" id="LGKN01000005">
    <property type="protein sequence ID" value="KPL87782.1"/>
    <property type="molecule type" value="Genomic_DNA"/>
</dbReference>
<evidence type="ECO:0000313" key="1">
    <source>
        <dbReference type="EMBL" id="GAP62037.1"/>
    </source>
</evidence>
<accession>A0A0M9UBN4</accession>